<dbReference type="AlphaFoldDB" id="A0A8K0HY92"/>
<feature type="compositionally biased region" description="Basic and acidic residues" evidence="1">
    <location>
        <begin position="1"/>
        <end position="30"/>
    </location>
</feature>
<dbReference type="Proteomes" id="UP000797356">
    <property type="component" value="Chromosome 2"/>
</dbReference>
<feature type="region of interest" description="Disordered" evidence="1">
    <location>
        <begin position="1"/>
        <end position="34"/>
    </location>
</feature>
<organism evidence="2 3">
    <name type="scientific">Cocos nucifera</name>
    <name type="common">Coconut palm</name>
    <dbReference type="NCBI Taxonomy" id="13894"/>
    <lineage>
        <taxon>Eukaryota</taxon>
        <taxon>Viridiplantae</taxon>
        <taxon>Streptophyta</taxon>
        <taxon>Embryophyta</taxon>
        <taxon>Tracheophyta</taxon>
        <taxon>Spermatophyta</taxon>
        <taxon>Magnoliopsida</taxon>
        <taxon>Liliopsida</taxon>
        <taxon>Arecaceae</taxon>
        <taxon>Arecoideae</taxon>
        <taxon>Cocoseae</taxon>
        <taxon>Attaleinae</taxon>
        <taxon>Cocos</taxon>
    </lineage>
</organism>
<proteinExistence type="predicted"/>
<name>A0A8K0HY92_COCNU</name>
<reference evidence="2" key="1">
    <citation type="journal article" date="2017" name="Gigascience">
        <title>The genome draft of coconut (Cocos nucifera).</title>
        <authorList>
            <person name="Xiao Y."/>
            <person name="Xu P."/>
            <person name="Fan H."/>
            <person name="Baudouin L."/>
            <person name="Xia W."/>
            <person name="Bocs S."/>
            <person name="Xu J."/>
            <person name="Li Q."/>
            <person name="Guo A."/>
            <person name="Zhou L."/>
            <person name="Li J."/>
            <person name="Wu Y."/>
            <person name="Ma Z."/>
            <person name="Armero A."/>
            <person name="Issali A.E."/>
            <person name="Liu N."/>
            <person name="Peng M."/>
            <person name="Yang Y."/>
        </authorList>
    </citation>
    <scope>NUCLEOTIDE SEQUENCE</scope>
    <source>
        <tissue evidence="2">Spear leaf of Hainan Tall coconut</tissue>
    </source>
</reference>
<sequence>MYDNGKEKLGEETAKVTENPPKEEKKKMVEEETVAEDVGAELVQTKEGEAGGGGVGPTEVAEEMAGTVASVVLVGEPVSVSEEVIEATEAAAVTSEASLVIDTLAHENEVKPAPIVDIPPVPVIEQPRPHESGVRERSEDILTCSGVSDGYPHRLFMRHGGIAVDCFMFLQAPQVLPETSDRMLSRINSFPGKQLMKHKNHSSSSPVDMGNLMTAETGMLFAAAFNRIHVLHVNCMFFSTFGGLLRQKKANKTSKQLLTYSFALEFQVLPTVKSCNGYSSKDERKPSFMY</sequence>
<keyword evidence="3" id="KW-1185">Reference proteome</keyword>
<dbReference type="OrthoDB" id="786544at2759"/>
<reference evidence="2" key="2">
    <citation type="submission" date="2019-07" db="EMBL/GenBank/DDBJ databases">
        <authorList>
            <person name="Yang Y."/>
            <person name="Bocs S."/>
            <person name="Baudouin L."/>
        </authorList>
    </citation>
    <scope>NUCLEOTIDE SEQUENCE</scope>
    <source>
        <tissue evidence="2">Spear leaf of Hainan Tall coconut</tissue>
    </source>
</reference>
<comment type="caution">
    <text evidence="2">The sequence shown here is derived from an EMBL/GenBank/DDBJ whole genome shotgun (WGS) entry which is preliminary data.</text>
</comment>
<evidence type="ECO:0000313" key="2">
    <source>
        <dbReference type="EMBL" id="KAG1330511.1"/>
    </source>
</evidence>
<evidence type="ECO:0000256" key="1">
    <source>
        <dbReference type="SAM" id="MobiDB-lite"/>
    </source>
</evidence>
<gene>
    <name evidence="2" type="ORF">COCNU_02G004790</name>
</gene>
<accession>A0A8K0HY92</accession>
<dbReference type="EMBL" id="CM017873">
    <property type="protein sequence ID" value="KAG1330511.1"/>
    <property type="molecule type" value="Genomic_DNA"/>
</dbReference>
<protein>
    <submittedName>
        <fullName evidence="2">Uncharacterized protein</fullName>
    </submittedName>
</protein>
<evidence type="ECO:0000313" key="3">
    <source>
        <dbReference type="Proteomes" id="UP000797356"/>
    </source>
</evidence>